<evidence type="ECO:0000256" key="7">
    <source>
        <dbReference type="PROSITE-ProRule" id="PRU01360"/>
    </source>
</evidence>
<reference evidence="11 12" key="1">
    <citation type="submission" date="2016-10" db="EMBL/GenBank/DDBJ databases">
        <authorList>
            <person name="de Groot N.N."/>
        </authorList>
    </citation>
    <scope>NUCLEOTIDE SEQUENCE [LARGE SCALE GENOMIC DNA]</scope>
    <source>
        <strain evidence="12">E92,LMG 26720,CCM 7988</strain>
    </source>
</reference>
<evidence type="ECO:0000256" key="3">
    <source>
        <dbReference type="ARBA" id="ARBA00022452"/>
    </source>
</evidence>
<gene>
    <name evidence="11" type="ORF">SAMN04515674_106220</name>
</gene>
<dbReference type="FunFam" id="2.170.130.10:FF:000008">
    <property type="entry name" value="SusC/RagA family TonB-linked outer membrane protein"/>
    <property type="match status" value="1"/>
</dbReference>
<comment type="subcellular location">
    <subcellularLocation>
        <location evidence="1 7">Cell outer membrane</location>
        <topology evidence="1 7">Multi-pass membrane protein</topology>
    </subcellularLocation>
</comment>
<proteinExistence type="inferred from homology"/>
<evidence type="ECO:0000259" key="10">
    <source>
        <dbReference type="Pfam" id="PF07715"/>
    </source>
</evidence>
<dbReference type="PROSITE" id="PS52016">
    <property type="entry name" value="TONB_DEPENDENT_REC_3"/>
    <property type="match status" value="1"/>
</dbReference>
<evidence type="ECO:0000313" key="11">
    <source>
        <dbReference type="EMBL" id="SFP86954.1"/>
    </source>
</evidence>
<dbReference type="Gene3D" id="2.60.40.1120">
    <property type="entry name" value="Carboxypeptidase-like, regulatory domain"/>
    <property type="match status" value="1"/>
</dbReference>
<dbReference type="InterPro" id="IPR023997">
    <property type="entry name" value="TonB-dep_OMP_SusC/RagA_CS"/>
</dbReference>
<dbReference type="NCBIfam" id="TIGR04057">
    <property type="entry name" value="SusC_RagA_signa"/>
    <property type="match status" value="1"/>
</dbReference>
<evidence type="ECO:0000256" key="8">
    <source>
        <dbReference type="SAM" id="MobiDB-lite"/>
    </source>
</evidence>
<evidence type="ECO:0000259" key="9">
    <source>
        <dbReference type="Pfam" id="PF07660"/>
    </source>
</evidence>
<dbReference type="SUPFAM" id="SSF49464">
    <property type="entry name" value="Carboxypeptidase regulatory domain-like"/>
    <property type="match status" value="1"/>
</dbReference>
<dbReference type="Pfam" id="PF07660">
    <property type="entry name" value="STN"/>
    <property type="match status" value="1"/>
</dbReference>
<keyword evidence="2 7" id="KW-0813">Transport</keyword>
<evidence type="ECO:0000256" key="6">
    <source>
        <dbReference type="ARBA" id="ARBA00023237"/>
    </source>
</evidence>
<keyword evidence="3 7" id="KW-1134">Transmembrane beta strand</keyword>
<dbReference type="STRING" id="1079859.SAMN04515674_106220"/>
<dbReference type="SUPFAM" id="SSF56935">
    <property type="entry name" value="Porins"/>
    <property type="match status" value="1"/>
</dbReference>
<dbReference type="InterPro" id="IPR012910">
    <property type="entry name" value="Plug_dom"/>
</dbReference>
<dbReference type="AlphaFoldDB" id="A0A1I5TV71"/>
<keyword evidence="6 7" id="KW-0998">Cell outer membrane</keyword>
<evidence type="ECO:0000313" key="12">
    <source>
        <dbReference type="Proteomes" id="UP000199306"/>
    </source>
</evidence>
<dbReference type="GO" id="GO:0009279">
    <property type="term" value="C:cell outer membrane"/>
    <property type="evidence" value="ECO:0007669"/>
    <property type="project" value="UniProtKB-SubCell"/>
</dbReference>
<dbReference type="Proteomes" id="UP000199306">
    <property type="component" value="Unassembled WGS sequence"/>
</dbReference>
<dbReference type="Pfam" id="PF13715">
    <property type="entry name" value="CarbopepD_reg_2"/>
    <property type="match status" value="1"/>
</dbReference>
<dbReference type="InterPro" id="IPR039426">
    <property type="entry name" value="TonB-dep_rcpt-like"/>
</dbReference>
<dbReference type="InterPro" id="IPR011662">
    <property type="entry name" value="Secretin/TonB_short_N"/>
</dbReference>
<feature type="domain" description="Secretin/TonB short N-terminal" evidence="9">
    <location>
        <begin position="68"/>
        <end position="119"/>
    </location>
</feature>
<evidence type="ECO:0000256" key="2">
    <source>
        <dbReference type="ARBA" id="ARBA00022448"/>
    </source>
</evidence>
<feature type="compositionally biased region" description="Polar residues" evidence="8">
    <location>
        <begin position="606"/>
        <end position="619"/>
    </location>
</feature>
<dbReference type="PROSITE" id="PS00018">
    <property type="entry name" value="EF_HAND_1"/>
    <property type="match status" value="1"/>
</dbReference>
<sequence>MSKTFTKKEVFKIMRITILQLIIVVFLGSIAYARTTYAQERLKKKITLICKESSLKNILRDLEKQADIQFSYRKEVVESNEKFTFNFRNETLEQILNQILLPQKVYYSIINDKQFILKKNKVIEFPVQGFLEKRVTEIANEMAGITAADITIKGKITDAETGEALPGVSISVKGTTRGTSSNANGEYSLSVPNTKAVIVFTFVGYGKQEIPVGNRNQIDVRLKAENKALEEVVVIGYGSQKRKDLTGSVASVTMEDINKAPVRSFDEALAGRVAGVQVTSADGRPGGGVDIVIRGNNSVTGANSPLYVIDGFITEGPNNNVINPADIASIDILKDASATAIYGARGANGVVVITTKKGKQGKPVYSFNSTIGIQNNMKQMAVLSPYEYVKYQLENDPTLVSTSPYPSPTEIYLTRPGRTLDYYKTVTPINWQDLITRTALYKNYDFAVRGGTKKVKYSLSASATDQDGILINSAYERYQGRAVVDYQATNKLKIGINANYSFLKQTGIDPSRGNNGATTNIMSSVWGYKPLSSDNSDITEQYSDPDFNPGNDYRTNPIIALQQLYNVTKTNNIIANGYIEYLLAKDLIFRSTVGIIDNRSESGQFYSSKTQQGRGTNGVNGRIDNNNSTNFLNENTLTWNQQLSPKSRLNVLGGFTLQKTKTWYYGQAANQLSDSLGLAGLDKGVQLRVDPSTSVSTMASFLSRVNYTLASKYILTASFRADGSSKFPPENHWGYFPSGAVAWNFSQENFLKNSKSISDGKLRFSYGQTGNNRIGDFDYLTRYFNPIGNSYVVNNQYVQGIVPTRLGNSDLKWETTEQINAGIDLGFFKQRIMLTIDVYKKTTRDLLLNTPLPTSVGFNTAQKNIGSVQNKGLEVTLTTQNINTKDFTWTTSANISFNSNKLLALAEGQTDLQTAVAWDNNVTYPGYIAKVGEPLGQMYGFQWLGTYKYDDFNTSVNSSGATVYTLKPEIATNGNVRANIKPGDIKYKDINGDGIVNAKDYTVIGNGLPIHTGGISNNFTYKGFDLNVFFQWSYGNNLMNVNRIMFEGAVGASKNQFASYANRWTPDNPTSDIPRVGGTNGIAAGYSSRTVEDGSYLRLKTVALGYNVDSKFTRRLHLKSLRFFVSGQNLVTWTNYSGMDPEVNTYRSVLTPGFDFSAYPRARTFAFGINVTF</sequence>
<comment type="similarity">
    <text evidence="7">Belongs to the TonB-dependent receptor family.</text>
</comment>
<dbReference type="Pfam" id="PF07715">
    <property type="entry name" value="Plug"/>
    <property type="match status" value="1"/>
</dbReference>
<dbReference type="Gene3D" id="2.170.130.10">
    <property type="entry name" value="TonB-dependent receptor, plug domain"/>
    <property type="match status" value="1"/>
</dbReference>
<keyword evidence="4 7" id="KW-0812">Transmembrane</keyword>
<dbReference type="InterPro" id="IPR008969">
    <property type="entry name" value="CarboxyPept-like_regulatory"/>
</dbReference>
<dbReference type="InterPro" id="IPR036942">
    <property type="entry name" value="Beta-barrel_TonB_sf"/>
</dbReference>
<dbReference type="EMBL" id="FOXH01000006">
    <property type="protein sequence ID" value="SFP86954.1"/>
    <property type="molecule type" value="Genomic_DNA"/>
</dbReference>
<evidence type="ECO:0000256" key="1">
    <source>
        <dbReference type="ARBA" id="ARBA00004571"/>
    </source>
</evidence>
<feature type="region of interest" description="Disordered" evidence="8">
    <location>
        <begin position="606"/>
        <end position="626"/>
    </location>
</feature>
<dbReference type="RefSeq" id="WP_218159216.1">
    <property type="nucleotide sequence ID" value="NZ_FOXH01000006.1"/>
</dbReference>
<dbReference type="Gene3D" id="3.55.50.30">
    <property type="match status" value="1"/>
</dbReference>
<keyword evidence="5 7" id="KW-0472">Membrane</keyword>
<evidence type="ECO:0000256" key="4">
    <source>
        <dbReference type="ARBA" id="ARBA00022692"/>
    </source>
</evidence>
<evidence type="ECO:0000256" key="5">
    <source>
        <dbReference type="ARBA" id="ARBA00023136"/>
    </source>
</evidence>
<name>A0A1I5TV71_9BACT</name>
<organism evidence="11 12">
    <name type="scientific">Pseudarcicella hirudinis</name>
    <dbReference type="NCBI Taxonomy" id="1079859"/>
    <lineage>
        <taxon>Bacteria</taxon>
        <taxon>Pseudomonadati</taxon>
        <taxon>Bacteroidota</taxon>
        <taxon>Cytophagia</taxon>
        <taxon>Cytophagales</taxon>
        <taxon>Flectobacillaceae</taxon>
        <taxon>Pseudarcicella</taxon>
    </lineage>
</organism>
<dbReference type="InterPro" id="IPR023996">
    <property type="entry name" value="TonB-dep_OMP_SusC/RagA"/>
</dbReference>
<dbReference type="Gene3D" id="2.40.170.20">
    <property type="entry name" value="TonB-dependent receptor, beta-barrel domain"/>
    <property type="match status" value="1"/>
</dbReference>
<keyword evidence="12" id="KW-1185">Reference proteome</keyword>
<feature type="domain" description="TonB-dependent receptor plug" evidence="10">
    <location>
        <begin position="242"/>
        <end position="350"/>
    </location>
</feature>
<dbReference type="InterPro" id="IPR018247">
    <property type="entry name" value="EF_Hand_1_Ca_BS"/>
</dbReference>
<dbReference type="InterPro" id="IPR037066">
    <property type="entry name" value="Plug_dom_sf"/>
</dbReference>
<protein>
    <submittedName>
        <fullName evidence="11">TonB-linked outer membrane protein, SusC/RagA family</fullName>
    </submittedName>
</protein>
<dbReference type="NCBIfam" id="TIGR04056">
    <property type="entry name" value="OMP_RagA_SusC"/>
    <property type="match status" value="1"/>
</dbReference>
<accession>A0A1I5TV71</accession>